<dbReference type="InterPro" id="IPR024281">
    <property type="entry name" value="Phage_T7-like_viron_assmbl"/>
</dbReference>
<feature type="region of interest" description="Disordered" evidence="1">
    <location>
        <begin position="25"/>
        <end position="97"/>
    </location>
</feature>
<dbReference type="Proteomes" id="UP000515979">
    <property type="component" value="Segment"/>
</dbReference>
<evidence type="ECO:0000313" key="2">
    <source>
        <dbReference type="EMBL" id="QNJ57518.1"/>
    </source>
</evidence>
<sequence length="97" mass="9392">MGLGKSLKKAVKKITKVAKGAVGATIGGGLLGGDKPEGGGAAVVEAPPPPAAAAPVQAPLDGSTTENTDTEADKKSSRSRGKRGLSVARSTGTGLNV</sequence>
<evidence type="ECO:0000256" key="1">
    <source>
        <dbReference type="SAM" id="MobiDB-lite"/>
    </source>
</evidence>
<accession>A0A7G8LJU6</accession>
<evidence type="ECO:0000313" key="3">
    <source>
        <dbReference type="Proteomes" id="UP000515979"/>
    </source>
</evidence>
<dbReference type="Pfam" id="PF11653">
    <property type="entry name" value="VirionAssem_T7"/>
    <property type="match status" value="1"/>
</dbReference>
<organism evidence="2 3">
    <name type="scientific">Pseudomonas phage PlaquesPlease</name>
    <dbReference type="NCBI Taxonomy" id="2762289"/>
    <lineage>
        <taxon>Viruses</taxon>
        <taxon>Duplodnaviria</taxon>
        <taxon>Heunggongvirae</taxon>
        <taxon>Uroviricota</taxon>
        <taxon>Caudoviricetes</taxon>
        <taxon>Autographivirales</taxon>
        <taxon>Autotranscriptaviridae</taxon>
        <taxon>Studiervirinae</taxon>
        <taxon>Waldovirus</taxon>
        <taxon>Waldovirus plaquesplease</taxon>
    </lineage>
</organism>
<keyword evidence="3" id="KW-1185">Reference proteome</keyword>
<proteinExistence type="predicted"/>
<name>A0A7G8LJU6_9CAUD</name>
<feature type="compositionally biased region" description="Polar residues" evidence="1">
    <location>
        <begin position="88"/>
        <end position="97"/>
    </location>
</feature>
<dbReference type="EMBL" id="MT711890">
    <property type="protein sequence ID" value="QNJ57518.1"/>
    <property type="molecule type" value="Genomic_DNA"/>
</dbReference>
<reference evidence="2 3" key="1">
    <citation type="submission" date="2020-07" db="EMBL/GenBank/DDBJ databases">
        <authorList>
            <person name="Anderson S."/>
            <person name="Assadpour T."/>
            <person name="Abraham A."/>
            <person name="Bordelon E."/>
            <person name="Temple L."/>
        </authorList>
    </citation>
    <scope>NUCLEOTIDE SEQUENCE [LARGE SCALE GENOMIC DNA]</scope>
</reference>
<protein>
    <submittedName>
        <fullName evidence="2">Tail assembly protein</fullName>
    </submittedName>
</protein>